<accession>A0ABN9Y8Q1</accession>
<feature type="compositionally biased region" description="Acidic residues" evidence="1">
    <location>
        <begin position="73"/>
        <end position="90"/>
    </location>
</feature>
<name>A0ABN9Y8Q1_9DINO</name>
<reference evidence="2" key="1">
    <citation type="submission" date="2023-10" db="EMBL/GenBank/DDBJ databases">
        <authorList>
            <person name="Chen Y."/>
            <person name="Shah S."/>
            <person name="Dougan E. K."/>
            <person name="Thang M."/>
            <person name="Chan C."/>
        </authorList>
    </citation>
    <scope>NUCLEOTIDE SEQUENCE [LARGE SCALE GENOMIC DNA]</scope>
</reference>
<sequence length="97" mass="10479">MGAAAPQQQPVRRSSRRRARAGSLPSPPFSLPPGLAAEKPCRLAVQCTRSSGTPRQCHRAVCSAGSDGGATGEGEEEEEEEEEEWEEEEKEESKIIT</sequence>
<evidence type="ECO:0000313" key="2">
    <source>
        <dbReference type="EMBL" id="CAK0909029.1"/>
    </source>
</evidence>
<dbReference type="EMBL" id="CAUYUJ010022116">
    <property type="protein sequence ID" value="CAK0909029.1"/>
    <property type="molecule type" value="Genomic_DNA"/>
</dbReference>
<evidence type="ECO:0000313" key="3">
    <source>
        <dbReference type="Proteomes" id="UP001189429"/>
    </source>
</evidence>
<proteinExistence type="predicted"/>
<gene>
    <name evidence="2" type="ORF">PCOR1329_LOCUS83551</name>
</gene>
<dbReference type="Proteomes" id="UP001189429">
    <property type="component" value="Unassembled WGS sequence"/>
</dbReference>
<feature type="compositionally biased region" description="Low complexity" evidence="1">
    <location>
        <begin position="1"/>
        <end position="12"/>
    </location>
</feature>
<keyword evidence="3" id="KW-1185">Reference proteome</keyword>
<organism evidence="2 3">
    <name type="scientific">Prorocentrum cordatum</name>
    <dbReference type="NCBI Taxonomy" id="2364126"/>
    <lineage>
        <taxon>Eukaryota</taxon>
        <taxon>Sar</taxon>
        <taxon>Alveolata</taxon>
        <taxon>Dinophyceae</taxon>
        <taxon>Prorocentrales</taxon>
        <taxon>Prorocentraceae</taxon>
        <taxon>Prorocentrum</taxon>
    </lineage>
</organism>
<comment type="caution">
    <text evidence="2">The sequence shown here is derived from an EMBL/GenBank/DDBJ whole genome shotgun (WGS) entry which is preliminary data.</text>
</comment>
<feature type="region of interest" description="Disordered" evidence="1">
    <location>
        <begin position="1"/>
        <end position="35"/>
    </location>
</feature>
<protein>
    <submittedName>
        <fullName evidence="2">Uncharacterized protein</fullName>
    </submittedName>
</protein>
<evidence type="ECO:0000256" key="1">
    <source>
        <dbReference type="SAM" id="MobiDB-lite"/>
    </source>
</evidence>
<feature type="region of interest" description="Disordered" evidence="1">
    <location>
        <begin position="53"/>
        <end position="97"/>
    </location>
</feature>